<accession>A0ABV8L3Q1</accession>
<keyword evidence="2" id="KW-1185">Reference proteome</keyword>
<protein>
    <submittedName>
        <fullName evidence="1">Uncharacterized protein</fullName>
    </submittedName>
</protein>
<sequence length="69" mass="7798">MADQTFTTDDIALAIEIPGIYDGTSCWLLRDGRLINRWTRGPARRYEATQRWIDTNGAALRAANTDLLD</sequence>
<comment type="caution">
    <text evidence="1">The sequence shown here is derived from an EMBL/GenBank/DDBJ whole genome shotgun (WGS) entry which is preliminary data.</text>
</comment>
<gene>
    <name evidence="1" type="ORF">ACFOW8_08195</name>
</gene>
<reference evidence="2" key="1">
    <citation type="journal article" date="2019" name="Int. J. Syst. Evol. Microbiol.">
        <title>The Global Catalogue of Microorganisms (GCM) 10K type strain sequencing project: providing services to taxonomists for standard genome sequencing and annotation.</title>
        <authorList>
            <consortium name="The Broad Institute Genomics Platform"/>
            <consortium name="The Broad Institute Genome Sequencing Center for Infectious Disease"/>
            <person name="Wu L."/>
            <person name="Ma J."/>
        </authorList>
    </citation>
    <scope>NUCLEOTIDE SEQUENCE [LARGE SCALE GENOMIC DNA]</scope>
    <source>
        <strain evidence="2">CGMCC 4.7204</strain>
    </source>
</reference>
<evidence type="ECO:0000313" key="2">
    <source>
        <dbReference type="Proteomes" id="UP001595767"/>
    </source>
</evidence>
<dbReference type="Proteomes" id="UP001595767">
    <property type="component" value="Unassembled WGS sequence"/>
</dbReference>
<organism evidence="1 2">
    <name type="scientific">Nocardia rhizosphaerae</name>
    <dbReference type="NCBI Taxonomy" id="1691571"/>
    <lineage>
        <taxon>Bacteria</taxon>
        <taxon>Bacillati</taxon>
        <taxon>Actinomycetota</taxon>
        <taxon>Actinomycetes</taxon>
        <taxon>Mycobacteriales</taxon>
        <taxon>Nocardiaceae</taxon>
        <taxon>Nocardia</taxon>
    </lineage>
</organism>
<proteinExistence type="predicted"/>
<dbReference type="EMBL" id="JBHSBA010000003">
    <property type="protein sequence ID" value="MFC4124904.1"/>
    <property type="molecule type" value="Genomic_DNA"/>
</dbReference>
<name>A0ABV8L3Q1_9NOCA</name>
<dbReference type="RefSeq" id="WP_378547751.1">
    <property type="nucleotide sequence ID" value="NZ_JBHSBA010000003.1"/>
</dbReference>
<evidence type="ECO:0000313" key="1">
    <source>
        <dbReference type="EMBL" id="MFC4124904.1"/>
    </source>
</evidence>